<dbReference type="RefSeq" id="WP_262309912.1">
    <property type="nucleotide sequence ID" value="NZ_CP106679.1"/>
</dbReference>
<accession>A0ABY6CPQ5</accession>
<dbReference type="InterPro" id="IPR036812">
    <property type="entry name" value="NAD(P)_OxRdtase_dom_sf"/>
</dbReference>
<dbReference type="Gene3D" id="3.20.20.100">
    <property type="entry name" value="NADP-dependent oxidoreductase domain"/>
    <property type="match status" value="1"/>
</dbReference>
<proteinExistence type="predicted"/>
<evidence type="ECO:0000313" key="2">
    <source>
        <dbReference type="EMBL" id="UXP32477.1"/>
    </source>
</evidence>
<dbReference type="Pfam" id="PF00248">
    <property type="entry name" value="Aldo_ket_red"/>
    <property type="match status" value="1"/>
</dbReference>
<dbReference type="PIRSF" id="PIRSF000097">
    <property type="entry name" value="AKR"/>
    <property type="match status" value="1"/>
</dbReference>
<dbReference type="PROSITE" id="PS00798">
    <property type="entry name" value="ALDOKETO_REDUCTASE_1"/>
    <property type="match status" value="1"/>
</dbReference>
<dbReference type="PROSITE" id="PS00062">
    <property type="entry name" value="ALDOKETO_REDUCTASE_2"/>
    <property type="match status" value="1"/>
</dbReference>
<evidence type="ECO:0000259" key="1">
    <source>
        <dbReference type="Pfam" id="PF00248"/>
    </source>
</evidence>
<name>A0ABY6CPQ5_9BACT</name>
<dbReference type="InterPro" id="IPR018170">
    <property type="entry name" value="Aldo/ket_reductase_CS"/>
</dbReference>
<sequence>MIYYSLKNGDQMPALGLGTWQSRHEEAYAAVRKAIQIGYRHFDCASIYQNEKEIGRALNDAIAAGEVKRKDLWITSKLWNTHHRAEDVIVALKHTLSDLHLEFLDLYLVHWPVAQRKQVLIPSTADDLVSLDELSLEDTWSGMEECVMAGLTKHIGVSNFNSKKIKRINKSSKIKIEVNQVESHPYLQQGDLLKFCQKNAIILTAYAPLGAVERASKMPNHELPYLYQHPVIAEIAKARELTAAQVLIAWAINRGSSVIPKSTNPSRLQENFDAASIPFTVQEMKSIEVLNANYRYERGEYFTLEGSDYSAKSLWED</sequence>
<dbReference type="PANTHER" id="PTHR11732">
    <property type="entry name" value="ALDO/KETO REDUCTASE"/>
    <property type="match status" value="1"/>
</dbReference>
<dbReference type="PRINTS" id="PR00069">
    <property type="entry name" value="ALDKETRDTASE"/>
</dbReference>
<feature type="domain" description="NADP-dependent oxidoreductase" evidence="1">
    <location>
        <begin position="15"/>
        <end position="290"/>
    </location>
</feature>
<reference evidence="2" key="1">
    <citation type="submission" date="2022-09" db="EMBL/GenBank/DDBJ databases">
        <title>Comparative genomics and taxonomic characterization of three novel marine species of genus Reichenbachiella exhibiting antioxidant and polysaccharide degradation activities.</title>
        <authorList>
            <person name="Muhammad N."/>
            <person name="Lee Y.-J."/>
            <person name="Ko J."/>
            <person name="Kim S.-G."/>
        </authorList>
    </citation>
    <scope>NUCLEOTIDE SEQUENCE</scope>
    <source>
        <strain evidence="2">BKB1-1</strain>
    </source>
</reference>
<dbReference type="InterPro" id="IPR023210">
    <property type="entry name" value="NADP_OxRdtase_dom"/>
</dbReference>
<gene>
    <name evidence="2" type="ORF">N6H18_00615</name>
</gene>
<dbReference type="Proteomes" id="UP001065174">
    <property type="component" value="Chromosome"/>
</dbReference>
<dbReference type="InterPro" id="IPR020471">
    <property type="entry name" value="AKR"/>
</dbReference>
<protein>
    <submittedName>
        <fullName evidence="2">Aldo/keto reductase</fullName>
    </submittedName>
</protein>
<evidence type="ECO:0000313" key="3">
    <source>
        <dbReference type="Proteomes" id="UP001065174"/>
    </source>
</evidence>
<dbReference type="SUPFAM" id="SSF51430">
    <property type="entry name" value="NAD(P)-linked oxidoreductase"/>
    <property type="match status" value="1"/>
</dbReference>
<organism evidence="2 3">
    <name type="scientific">Reichenbachiella agarivorans</name>
    <dbReference type="NCBI Taxonomy" id="2979464"/>
    <lineage>
        <taxon>Bacteria</taxon>
        <taxon>Pseudomonadati</taxon>
        <taxon>Bacteroidota</taxon>
        <taxon>Cytophagia</taxon>
        <taxon>Cytophagales</taxon>
        <taxon>Reichenbachiellaceae</taxon>
        <taxon>Reichenbachiella</taxon>
    </lineage>
</organism>
<dbReference type="EMBL" id="CP106679">
    <property type="protein sequence ID" value="UXP32477.1"/>
    <property type="molecule type" value="Genomic_DNA"/>
</dbReference>
<keyword evidence="3" id="KW-1185">Reference proteome</keyword>
<dbReference type="PROSITE" id="PS00063">
    <property type="entry name" value="ALDOKETO_REDUCTASE_3"/>
    <property type="match status" value="1"/>
</dbReference>